<dbReference type="EMBL" id="CM023472">
    <property type="protein sequence ID" value="KAH7960122.1"/>
    <property type="molecule type" value="Genomic_DNA"/>
</dbReference>
<evidence type="ECO:0000313" key="2">
    <source>
        <dbReference type="Proteomes" id="UP000821865"/>
    </source>
</evidence>
<organism evidence="1 2">
    <name type="scientific">Dermacentor silvarum</name>
    <name type="common">Tick</name>
    <dbReference type="NCBI Taxonomy" id="543639"/>
    <lineage>
        <taxon>Eukaryota</taxon>
        <taxon>Metazoa</taxon>
        <taxon>Ecdysozoa</taxon>
        <taxon>Arthropoda</taxon>
        <taxon>Chelicerata</taxon>
        <taxon>Arachnida</taxon>
        <taxon>Acari</taxon>
        <taxon>Parasitiformes</taxon>
        <taxon>Ixodida</taxon>
        <taxon>Ixodoidea</taxon>
        <taxon>Ixodidae</taxon>
        <taxon>Rhipicephalinae</taxon>
        <taxon>Dermacentor</taxon>
    </lineage>
</organism>
<name>A0ACB8D6P9_DERSI</name>
<accession>A0ACB8D6P9</accession>
<comment type="caution">
    <text evidence="1">The sequence shown here is derived from an EMBL/GenBank/DDBJ whole genome shotgun (WGS) entry which is preliminary data.</text>
</comment>
<keyword evidence="2" id="KW-1185">Reference proteome</keyword>
<protein>
    <submittedName>
        <fullName evidence="1">Uncharacterized protein</fullName>
    </submittedName>
</protein>
<proteinExistence type="predicted"/>
<reference evidence="1" key="1">
    <citation type="submission" date="2020-05" db="EMBL/GenBank/DDBJ databases">
        <title>Large-scale comparative analyses of tick genomes elucidate their genetic diversity and vector capacities.</title>
        <authorList>
            <person name="Jia N."/>
            <person name="Wang J."/>
            <person name="Shi W."/>
            <person name="Du L."/>
            <person name="Sun Y."/>
            <person name="Zhan W."/>
            <person name="Jiang J."/>
            <person name="Wang Q."/>
            <person name="Zhang B."/>
            <person name="Ji P."/>
            <person name="Sakyi L.B."/>
            <person name="Cui X."/>
            <person name="Yuan T."/>
            <person name="Jiang B."/>
            <person name="Yang W."/>
            <person name="Lam T.T.-Y."/>
            <person name="Chang Q."/>
            <person name="Ding S."/>
            <person name="Wang X."/>
            <person name="Zhu J."/>
            <person name="Ruan X."/>
            <person name="Zhao L."/>
            <person name="Wei J."/>
            <person name="Que T."/>
            <person name="Du C."/>
            <person name="Cheng J."/>
            <person name="Dai P."/>
            <person name="Han X."/>
            <person name="Huang E."/>
            <person name="Gao Y."/>
            <person name="Liu J."/>
            <person name="Shao H."/>
            <person name="Ye R."/>
            <person name="Li L."/>
            <person name="Wei W."/>
            <person name="Wang X."/>
            <person name="Wang C."/>
            <person name="Yang T."/>
            <person name="Huo Q."/>
            <person name="Li W."/>
            <person name="Guo W."/>
            <person name="Chen H."/>
            <person name="Zhou L."/>
            <person name="Ni X."/>
            <person name="Tian J."/>
            <person name="Zhou Y."/>
            <person name="Sheng Y."/>
            <person name="Liu T."/>
            <person name="Pan Y."/>
            <person name="Xia L."/>
            <person name="Li J."/>
            <person name="Zhao F."/>
            <person name="Cao W."/>
        </authorList>
    </citation>
    <scope>NUCLEOTIDE SEQUENCE</scope>
    <source>
        <strain evidence="1">Dsil-2018</strain>
    </source>
</reference>
<gene>
    <name evidence="1" type="ORF">HPB49_017059</name>
</gene>
<sequence>MIAVLSKVLSIMVFRKSARRDIRMPHVALRVFASSCVLLPFLAQCSLAQNATIAMGRPASAAANSSPDYAVDKTEEMDFAQVAREVVAAGLSKVPRSLIRKLLEADVRPECSTALLRTMRALQNREPWVLRLFDATGKYPTGVFQASHVDMGAFDECLETIVRDSYGNALSRGQYCNLLVYTKYTTTKELTSSISDAMHPRLRYFSENLIVPEYPIARLAVCYIDDCNQRDLQVLVNSGMLNMFIATSEWRMVVVSAAFNSIDTFFFLRVCVPLFFVIMWLYLLPRFVTGPNTEAFFQNFYVDMAKHWWHLMIQIRNFYQLKIETEACGSGRIGRAISPRLCYRNMDCGQISSTAIRCSPLAGLPITLSFAVLVWCFLLSYLVFIACEAPTGALDKLVFRRLIEENGALKQGHEEHLESSDVKAKNSAEGNKILHC</sequence>
<evidence type="ECO:0000313" key="1">
    <source>
        <dbReference type="EMBL" id="KAH7960122.1"/>
    </source>
</evidence>
<dbReference type="Proteomes" id="UP000821865">
    <property type="component" value="Chromosome 3"/>
</dbReference>